<comment type="caution">
    <text evidence="3">The sequence shown here is derived from an EMBL/GenBank/DDBJ whole genome shotgun (WGS) entry which is preliminary data.</text>
</comment>
<keyword evidence="1" id="KW-0732">Signal</keyword>
<protein>
    <recommendedName>
        <fullName evidence="2">3-keto-alpha-glucoside-1,2-lyase/3-keto-2-hydroxy-glucal hydratase domain-containing protein</fullName>
    </recommendedName>
</protein>
<feature type="chain" id="PRO_5047035735" description="3-keto-alpha-glucoside-1,2-lyase/3-keto-2-hydroxy-glucal hydratase domain-containing protein" evidence="1">
    <location>
        <begin position="21"/>
        <end position="224"/>
    </location>
</feature>
<gene>
    <name evidence="3" type="ORF">SAMN06265222_111128</name>
</gene>
<reference evidence="3 4" key="1">
    <citation type="submission" date="2017-05" db="EMBL/GenBank/DDBJ databases">
        <authorList>
            <person name="Varghese N."/>
            <person name="Submissions S."/>
        </authorList>
    </citation>
    <scope>NUCLEOTIDE SEQUENCE [LARGE SCALE GENOMIC DNA]</scope>
    <source>
        <strain evidence="3 4">DSM 25457</strain>
    </source>
</reference>
<dbReference type="Gene3D" id="2.60.120.560">
    <property type="entry name" value="Exo-inulinase, domain 1"/>
    <property type="match status" value="1"/>
</dbReference>
<dbReference type="Pfam" id="PF06439">
    <property type="entry name" value="3keto-disac_hyd"/>
    <property type="match status" value="1"/>
</dbReference>
<dbReference type="Proteomes" id="UP001158067">
    <property type="component" value="Unassembled WGS sequence"/>
</dbReference>
<organism evidence="3 4">
    <name type="scientific">Neorhodopirellula lusitana</name>
    <dbReference type="NCBI Taxonomy" id="445327"/>
    <lineage>
        <taxon>Bacteria</taxon>
        <taxon>Pseudomonadati</taxon>
        <taxon>Planctomycetota</taxon>
        <taxon>Planctomycetia</taxon>
        <taxon>Pirellulales</taxon>
        <taxon>Pirellulaceae</taxon>
        <taxon>Neorhodopirellula</taxon>
    </lineage>
</organism>
<accession>A0ABY1QGE9</accession>
<feature type="signal peptide" evidence="1">
    <location>
        <begin position="1"/>
        <end position="20"/>
    </location>
</feature>
<sequence length="224" mass="24808">MPKKLTALFVLLAFASTLPAGETALVAKSSSGEQTGFVDLFNGKDLEGWTQRNGTATYRIEDNTIVGKTAEGSPNSFLCTDKVFGDFELTFEVKLDPGLNSGVQIRSQTKGNTPKGRVNGPQVEISYDKMAGYIYGESAGGWMTPDADRTPTDLFKQGQWNQYRVVAKGNKIQTWINGTQVSDLTHQERFETHPEGFIGLQVHGIGRDKGPYEVRWRNLKLREL</sequence>
<name>A0ABY1QGE9_9BACT</name>
<feature type="domain" description="3-keto-alpha-glucoside-1,2-lyase/3-keto-2-hydroxy-glucal hydratase" evidence="2">
    <location>
        <begin position="36"/>
        <end position="222"/>
    </location>
</feature>
<dbReference type="RefSeq" id="WP_283434092.1">
    <property type="nucleotide sequence ID" value="NZ_FXUG01000011.1"/>
</dbReference>
<keyword evidence="4" id="KW-1185">Reference proteome</keyword>
<evidence type="ECO:0000313" key="3">
    <source>
        <dbReference type="EMBL" id="SMP68905.1"/>
    </source>
</evidence>
<evidence type="ECO:0000259" key="2">
    <source>
        <dbReference type="Pfam" id="PF06439"/>
    </source>
</evidence>
<dbReference type="EMBL" id="FXUG01000011">
    <property type="protein sequence ID" value="SMP68905.1"/>
    <property type="molecule type" value="Genomic_DNA"/>
</dbReference>
<evidence type="ECO:0000256" key="1">
    <source>
        <dbReference type="SAM" id="SignalP"/>
    </source>
</evidence>
<dbReference type="InterPro" id="IPR013320">
    <property type="entry name" value="ConA-like_dom_sf"/>
</dbReference>
<dbReference type="SUPFAM" id="SSF49899">
    <property type="entry name" value="Concanavalin A-like lectins/glucanases"/>
    <property type="match status" value="1"/>
</dbReference>
<evidence type="ECO:0000313" key="4">
    <source>
        <dbReference type="Proteomes" id="UP001158067"/>
    </source>
</evidence>
<dbReference type="InterPro" id="IPR010496">
    <property type="entry name" value="AL/BT2_dom"/>
</dbReference>
<proteinExistence type="predicted"/>